<name>A0A5D6WHA1_9FIRM</name>
<protein>
    <submittedName>
        <fullName evidence="2">ATP-binding protein</fullName>
    </submittedName>
</protein>
<dbReference type="Proteomes" id="UP000322783">
    <property type="component" value="Unassembled WGS sequence"/>
</dbReference>
<dbReference type="InterPro" id="IPR003593">
    <property type="entry name" value="AAA+_ATPase"/>
</dbReference>
<dbReference type="RefSeq" id="WP_149189619.1">
    <property type="nucleotide sequence ID" value="NZ_VTOZ01000026.1"/>
</dbReference>
<dbReference type="GO" id="GO:0005524">
    <property type="term" value="F:ATP binding"/>
    <property type="evidence" value="ECO:0007669"/>
    <property type="project" value="UniProtKB-KW"/>
</dbReference>
<dbReference type="SMART" id="SM00382">
    <property type="entry name" value="AAA"/>
    <property type="match status" value="1"/>
</dbReference>
<dbReference type="SUPFAM" id="SSF52540">
    <property type="entry name" value="P-loop containing nucleoside triphosphate hydrolases"/>
    <property type="match status" value="1"/>
</dbReference>
<dbReference type="PANTHER" id="PTHR43581">
    <property type="entry name" value="ATP/GTP PHOSPHATASE"/>
    <property type="match status" value="1"/>
</dbReference>
<dbReference type="InterPro" id="IPR003959">
    <property type="entry name" value="ATPase_AAA_core"/>
</dbReference>
<dbReference type="GO" id="GO:0016887">
    <property type="term" value="F:ATP hydrolysis activity"/>
    <property type="evidence" value="ECO:0007669"/>
    <property type="project" value="InterPro"/>
</dbReference>
<reference evidence="2 3" key="1">
    <citation type="submission" date="2019-08" db="EMBL/GenBank/DDBJ databases">
        <title>Selenomonas sp. mPRGC5 and Selenomonas sp. mPRGC8 isolated from ruminal fluid of dairy goat (Capra hircus).</title>
        <authorList>
            <person name="Poothong S."/>
            <person name="Nuengjamnong C."/>
            <person name="Tanasupawat S."/>
        </authorList>
    </citation>
    <scope>NUCLEOTIDE SEQUENCE [LARGE SCALE GENOMIC DNA]</scope>
    <source>
        <strain evidence="3">mPRGC8</strain>
    </source>
</reference>
<accession>A0A5D6WHA1</accession>
<evidence type="ECO:0000313" key="3">
    <source>
        <dbReference type="Proteomes" id="UP000322783"/>
    </source>
</evidence>
<keyword evidence="2" id="KW-0547">Nucleotide-binding</keyword>
<dbReference type="EMBL" id="VTOZ01000026">
    <property type="protein sequence ID" value="TYZ27453.1"/>
    <property type="molecule type" value="Genomic_DNA"/>
</dbReference>
<dbReference type="InterPro" id="IPR027417">
    <property type="entry name" value="P-loop_NTPase"/>
</dbReference>
<dbReference type="PANTHER" id="PTHR43581:SF2">
    <property type="entry name" value="EXCINUCLEASE ATPASE SUBUNIT"/>
    <property type="match status" value="1"/>
</dbReference>
<dbReference type="Gene3D" id="3.40.50.300">
    <property type="entry name" value="P-loop containing nucleotide triphosphate hydrolases"/>
    <property type="match status" value="1"/>
</dbReference>
<keyword evidence="2" id="KW-0067">ATP-binding</keyword>
<dbReference type="Pfam" id="PF13304">
    <property type="entry name" value="AAA_21"/>
    <property type="match status" value="1"/>
</dbReference>
<sequence>MANIKKYTRLKSMDILELKGLNNCHIEFNKNLVAIMGVNGIGKSTIIQALACSFKPVDRGNEKDVLGENHPFSEFFRPNPDATWRNSNFTLTFEEITEVTEKKDGKNETTKYTKTYPREYSKKVDRWAPRRAYLPIKDVRYIGIQTCVPEIEKNKKQGRISYKKEDLTEELFQKILDDVRYILNKEYIGITENTTDTTSMVGVKTPDIDYSALSMGAGEQRTFTIIKTLHELKNNSIVLIDEIDLLMHSDALKRMIHRINNIAIKKNMQVIFTTHSLVMDKMNNIVDIKFLQKGEQKTLVFEGLSSIAWDDLTGESSRPLKIFVEDDLAETIIYRLAANLNIRHKLKVMHFGSIANGFTIAASYLLTNQSLDNVLVVLDGDEYRSLDDKRKMLNQRLSGSERNHRQKIENALEIISQFCLPEGQPPEEFIFNKLKEINTDDEIICEAKKIYGVCNTHDWINTIVDRIGGNRAVVLDQIVTLCANEEWWNTYTDDVEKWLEDRKEI</sequence>
<comment type="caution">
    <text evidence="2">The sequence shown here is derived from an EMBL/GenBank/DDBJ whole genome shotgun (WGS) entry which is preliminary data.</text>
</comment>
<keyword evidence="3" id="KW-1185">Reference proteome</keyword>
<evidence type="ECO:0000313" key="2">
    <source>
        <dbReference type="EMBL" id="TYZ27453.1"/>
    </source>
</evidence>
<evidence type="ECO:0000259" key="1">
    <source>
        <dbReference type="SMART" id="SM00382"/>
    </source>
</evidence>
<gene>
    <name evidence="2" type="ORF">FZ041_11195</name>
</gene>
<proteinExistence type="predicted"/>
<feature type="domain" description="AAA+ ATPase" evidence="1">
    <location>
        <begin position="29"/>
        <end position="289"/>
    </location>
</feature>
<dbReference type="InterPro" id="IPR051396">
    <property type="entry name" value="Bact_Antivir_Def_Nuclease"/>
</dbReference>
<dbReference type="AlphaFoldDB" id="A0A5D6WHA1"/>
<organism evidence="2 3">
    <name type="scientific">Selenomonas caprae</name>
    <dbReference type="NCBI Taxonomy" id="2606905"/>
    <lineage>
        <taxon>Bacteria</taxon>
        <taxon>Bacillati</taxon>
        <taxon>Bacillota</taxon>
        <taxon>Negativicutes</taxon>
        <taxon>Selenomonadales</taxon>
        <taxon>Selenomonadaceae</taxon>
        <taxon>Selenomonas</taxon>
    </lineage>
</organism>